<evidence type="ECO:0000256" key="5">
    <source>
        <dbReference type="ARBA" id="ARBA00022840"/>
    </source>
</evidence>
<feature type="domain" description="Cytidyltransferase-like" evidence="10">
    <location>
        <begin position="5"/>
        <end position="133"/>
    </location>
</feature>
<dbReference type="PANTHER" id="PTHR21342:SF1">
    <property type="entry name" value="PHOSPHOPANTETHEINE ADENYLYLTRANSFERASE"/>
    <property type="match status" value="1"/>
</dbReference>
<dbReference type="Pfam" id="PF01467">
    <property type="entry name" value="CTP_transf_like"/>
    <property type="match status" value="1"/>
</dbReference>
<keyword evidence="3 9" id="KW-0548">Nucleotidyltransferase</keyword>
<dbReference type="SUPFAM" id="SSF52374">
    <property type="entry name" value="Nucleotidylyl transferase"/>
    <property type="match status" value="1"/>
</dbReference>
<comment type="pathway">
    <text evidence="9">Cofactor biosynthesis; coenzyme A biosynthesis; CoA from (R)-pantothenate: step 4/5.</text>
</comment>
<dbReference type="NCBIfam" id="TIGR00125">
    <property type="entry name" value="cyt_tran_rel"/>
    <property type="match status" value="1"/>
</dbReference>
<dbReference type="OrthoDB" id="9806661at2"/>
<comment type="function">
    <text evidence="9">Reversibly transfers an adenylyl group from ATP to 4'-phosphopantetheine, yielding dephospho-CoA (dPCoA) and pyrophosphate.</text>
</comment>
<dbReference type="CDD" id="cd02163">
    <property type="entry name" value="PPAT"/>
    <property type="match status" value="1"/>
</dbReference>
<dbReference type="UniPathway" id="UPA00241">
    <property type="reaction ID" value="UER00355"/>
</dbReference>
<dbReference type="HAMAP" id="MF_00151">
    <property type="entry name" value="PPAT_bact"/>
    <property type="match status" value="1"/>
</dbReference>
<feature type="binding site" evidence="9">
    <location>
        <position position="9"/>
    </location>
    <ligand>
        <name>substrate</name>
    </ligand>
</feature>
<dbReference type="EMBL" id="QVEV01000001">
    <property type="protein sequence ID" value="RGC18945.1"/>
    <property type="molecule type" value="Genomic_DNA"/>
</dbReference>
<feature type="binding site" evidence="9">
    <location>
        <position position="41"/>
    </location>
    <ligand>
        <name>substrate</name>
    </ligand>
</feature>
<comment type="similarity">
    <text evidence="9">Belongs to the bacterial CoaD family.</text>
</comment>
<dbReference type="InterPro" id="IPR004821">
    <property type="entry name" value="Cyt_trans-like"/>
</dbReference>
<feature type="site" description="Transition state stabilizer" evidence="9">
    <location>
        <position position="17"/>
    </location>
</feature>
<keyword evidence="5 9" id="KW-0067">ATP-binding</keyword>
<organism evidence="11 12">
    <name type="scientific">Clostridium innocuum</name>
    <dbReference type="NCBI Taxonomy" id="1522"/>
    <lineage>
        <taxon>Bacteria</taxon>
        <taxon>Bacillati</taxon>
        <taxon>Bacillota</taxon>
        <taxon>Clostridia</taxon>
        <taxon>Eubacteriales</taxon>
        <taxon>Clostridiaceae</taxon>
        <taxon>Clostridium</taxon>
    </lineage>
</organism>
<dbReference type="GO" id="GO:0005737">
    <property type="term" value="C:cytoplasm"/>
    <property type="evidence" value="ECO:0007669"/>
    <property type="project" value="UniProtKB-SubCell"/>
</dbReference>
<dbReference type="GO" id="GO:0005524">
    <property type="term" value="F:ATP binding"/>
    <property type="evidence" value="ECO:0007669"/>
    <property type="project" value="UniProtKB-KW"/>
</dbReference>
<comment type="subunit">
    <text evidence="9">Homohexamer.</text>
</comment>
<feature type="binding site" evidence="9">
    <location>
        <position position="73"/>
    </location>
    <ligand>
        <name>substrate</name>
    </ligand>
</feature>
<dbReference type="GO" id="GO:0015937">
    <property type="term" value="P:coenzyme A biosynthetic process"/>
    <property type="evidence" value="ECO:0007669"/>
    <property type="project" value="UniProtKB-UniRule"/>
</dbReference>
<keyword evidence="1 9" id="KW-0963">Cytoplasm</keyword>
<keyword evidence="2 9" id="KW-0808">Transferase</keyword>
<dbReference type="InterPro" id="IPR014729">
    <property type="entry name" value="Rossmann-like_a/b/a_fold"/>
</dbReference>
<proteinExistence type="inferred from homology"/>
<evidence type="ECO:0000256" key="1">
    <source>
        <dbReference type="ARBA" id="ARBA00022490"/>
    </source>
</evidence>
<dbReference type="InterPro" id="IPR001980">
    <property type="entry name" value="PPAT"/>
</dbReference>
<dbReference type="EC" id="2.7.7.3" evidence="9"/>
<comment type="caution">
    <text evidence="11">The sequence shown here is derived from an EMBL/GenBank/DDBJ whole genome shotgun (WGS) entry which is preliminary data.</text>
</comment>
<evidence type="ECO:0000256" key="3">
    <source>
        <dbReference type="ARBA" id="ARBA00022695"/>
    </source>
</evidence>
<reference evidence="11 12" key="1">
    <citation type="submission" date="2018-08" db="EMBL/GenBank/DDBJ databases">
        <title>A genome reference for cultivated species of the human gut microbiota.</title>
        <authorList>
            <person name="Zou Y."/>
            <person name="Xue W."/>
            <person name="Luo G."/>
        </authorList>
    </citation>
    <scope>NUCLEOTIDE SEQUENCE [LARGE SCALE GENOMIC DNA]</scope>
    <source>
        <strain evidence="11 12">OF01-2LB</strain>
    </source>
</reference>
<comment type="subcellular location">
    <subcellularLocation>
        <location evidence="9">Cytoplasm</location>
    </subcellularLocation>
</comment>
<evidence type="ECO:0000313" key="12">
    <source>
        <dbReference type="Proteomes" id="UP000260025"/>
    </source>
</evidence>
<feature type="binding site" evidence="9">
    <location>
        <begin position="9"/>
        <end position="10"/>
    </location>
    <ligand>
        <name>ATP</name>
        <dbReference type="ChEBI" id="CHEBI:30616"/>
    </ligand>
</feature>
<gene>
    <name evidence="9" type="primary">coaD</name>
    <name evidence="11" type="ORF">DXA38_00210</name>
</gene>
<comment type="catalytic activity">
    <reaction evidence="8 9">
        <text>(R)-4'-phosphopantetheine + ATP + H(+) = 3'-dephospho-CoA + diphosphate</text>
        <dbReference type="Rhea" id="RHEA:19801"/>
        <dbReference type="ChEBI" id="CHEBI:15378"/>
        <dbReference type="ChEBI" id="CHEBI:30616"/>
        <dbReference type="ChEBI" id="CHEBI:33019"/>
        <dbReference type="ChEBI" id="CHEBI:57328"/>
        <dbReference type="ChEBI" id="CHEBI:61723"/>
        <dbReference type="EC" id="2.7.7.3"/>
    </reaction>
</comment>
<dbReference type="RefSeq" id="WP_117441434.1">
    <property type="nucleotide sequence ID" value="NZ_JAJFEN010000073.1"/>
</dbReference>
<dbReference type="Proteomes" id="UP000260025">
    <property type="component" value="Unassembled WGS sequence"/>
</dbReference>
<evidence type="ECO:0000256" key="2">
    <source>
        <dbReference type="ARBA" id="ARBA00022679"/>
    </source>
</evidence>
<keyword evidence="6 9" id="KW-0460">Magnesium</keyword>
<evidence type="ECO:0000259" key="10">
    <source>
        <dbReference type="Pfam" id="PF01467"/>
    </source>
</evidence>
<name>A0A3E2W3S9_CLOIN</name>
<protein>
    <recommendedName>
        <fullName evidence="9">Phosphopantetheine adenylyltransferase</fullName>
        <ecNumber evidence="9">2.7.7.3</ecNumber>
    </recommendedName>
    <alternativeName>
        <fullName evidence="9">Dephospho-CoA pyrophosphorylase</fullName>
    </alternativeName>
    <alternativeName>
        <fullName evidence="9">Pantetheine-phosphate adenylyltransferase</fullName>
        <shortName evidence="9">PPAT</shortName>
    </alternativeName>
</protein>
<dbReference type="AlphaFoldDB" id="A0A3E2W3S9"/>
<feature type="binding site" evidence="9">
    <location>
        <position position="17"/>
    </location>
    <ligand>
        <name>ATP</name>
        <dbReference type="ChEBI" id="CHEBI:30616"/>
    </ligand>
</feature>
<evidence type="ECO:0000256" key="9">
    <source>
        <dbReference type="HAMAP-Rule" id="MF_00151"/>
    </source>
</evidence>
<keyword evidence="7 9" id="KW-0173">Coenzyme A biosynthesis</keyword>
<dbReference type="PANTHER" id="PTHR21342">
    <property type="entry name" value="PHOSPHOPANTETHEINE ADENYLYLTRANSFERASE"/>
    <property type="match status" value="1"/>
</dbReference>
<sequence>MKTAIFPGSFDPVTLGHLDIIERSSRLFDRLIVVILENSEKYATFSMEERLAFLRTNTAHLPNVEVAGNHGLTVDFARKHEAVAIVRGVRSVKDYEYELDIASVNQQIAPEVETMLLYASPKYSYVSSSIIRELVKYGQDISAYVPEDVRIAFANRT</sequence>
<keyword evidence="4 9" id="KW-0547">Nucleotide-binding</keyword>
<evidence type="ECO:0000256" key="8">
    <source>
        <dbReference type="ARBA" id="ARBA00029346"/>
    </source>
</evidence>
<dbReference type="GO" id="GO:0004595">
    <property type="term" value="F:pantetheine-phosphate adenylyltransferase activity"/>
    <property type="evidence" value="ECO:0007669"/>
    <property type="project" value="UniProtKB-UniRule"/>
</dbReference>
<evidence type="ECO:0000256" key="7">
    <source>
        <dbReference type="ARBA" id="ARBA00022993"/>
    </source>
</evidence>
<dbReference type="Gene3D" id="3.40.50.620">
    <property type="entry name" value="HUPs"/>
    <property type="match status" value="1"/>
</dbReference>
<dbReference type="PRINTS" id="PR01020">
    <property type="entry name" value="LPSBIOSNTHSS"/>
</dbReference>
<comment type="cofactor">
    <cofactor evidence="9">
        <name>Mg(2+)</name>
        <dbReference type="ChEBI" id="CHEBI:18420"/>
    </cofactor>
</comment>
<evidence type="ECO:0000256" key="4">
    <source>
        <dbReference type="ARBA" id="ARBA00022741"/>
    </source>
</evidence>
<feature type="binding site" evidence="9">
    <location>
        <begin position="123"/>
        <end position="129"/>
    </location>
    <ligand>
        <name>ATP</name>
        <dbReference type="ChEBI" id="CHEBI:30616"/>
    </ligand>
</feature>
<feature type="binding site" evidence="9">
    <location>
        <begin position="88"/>
        <end position="90"/>
    </location>
    <ligand>
        <name>ATP</name>
        <dbReference type="ChEBI" id="CHEBI:30616"/>
    </ligand>
</feature>
<evidence type="ECO:0000313" key="11">
    <source>
        <dbReference type="EMBL" id="RGC18945.1"/>
    </source>
</evidence>
<feature type="binding site" evidence="9">
    <location>
        <position position="98"/>
    </location>
    <ligand>
        <name>ATP</name>
        <dbReference type="ChEBI" id="CHEBI:30616"/>
    </ligand>
</feature>
<dbReference type="NCBIfam" id="TIGR01510">
    <property type="entry name" value="coaD_prev_kdtB"/>
    <property type="match status" value="1"/>
</dbReference>
<accession>A0A3E2W3S9</accession>
<feature type="binding site" evidence="9">
    <location>
        <position position="87"/>
    </location>
    <ligand>
        <name>substrate</name>
    </ligand>
</feature>
<evidence type="ECO:0000256" key="6">
    <source>
        <dbReference type="ARBA" id="ARBA00022842"/>
    </source>
</evidence>